<evidence type="ECO:0000313" key="1">
    <source>
        <dbReference type="EMBL" id="EGR97513.1"/>
    </source>
</evidence>
<name>F9NUC0_9ACTN</name>
<protein>
    <submittedName>
        <fullName evidence="1">Conserved domain protein</fullName>
    </submittedName>
</protein>
<evidence type="ECO:0000313" key="2">
    <source>
        <dbReference type="Proteomes" id="UP000007832"/>
    </source>
</evidence>
<sequence length="83" mass="9115">MHDAEVSASLFHEANDIVVLVGISLCRWPNTALVGHLGCQVYGIAVANLATMAATFFNVIIRPFVWYETGPIVRLAVRQCVTR</sequence>
<reference evidence="1 2" key="1">
    <citation type="submission" date="2011-07" db="EMBL/GenBank/DDBJ databases">
        <title>Genome Sequence of Propionibacterium acnes SK182B-JCVI.</title>
        <authorList>
            <person name="Durkin A.S."/>
            <person name="Madupu R."/>
            <person name="Hostetler J."/>
            <person name="Radune D."/>
            <person name="Torralba M."/>
            <person name="Methe B."/>
            <person name="Sutton G."/>
            <person name="Strausberg R.L."/>
            <person name="Nelson K.E."/>
        </authorList>
    </citation>
    <scope>NUCLEOTIDE SEQUENCE [LARGE SCALE GENOMIC DNA]</scope>
    <source>
        <strain evidence="1 2">SK182B-JCVI</strain>
    </source>
</reference>
<gene>
    <name evidence="1" type="ORF">HMPREF1162_0651</name>
</gene>
<accession>F9NUC0</accession>
<proteinExistence type="predicted"/>
<dbReference type="AlphaFoldDB" id="F9NUC0"/>
<dbReference type="STRING" id="1574624.GCA_001642025_00177"/>
<dbReference type="Proteomes" id="UP000007832">
    <property type="component" value="Unassembled WGS sequence"/>
</dbReference>
<comment type="caution">
    <text evidence="1">The sequence shown here is derived from an EMBL/GenBank/DDBJ whole genome shotgun (WGS) entry which is preliminary data.</text>
</comment>
<organism evidence="1 2">
    <name type="scientific">[Propionibacterium] namnetense SK182B-JCVI</name>
    <dbReference type="NCBI Taxonomy" id="1051006"/>
    <lineage>
        <taxon>Bacteria</taxon>
        <taxon>Bacillati</taxon>
        <taxon>Actinomycetota</taxon>
        <taxon>Actinomycetes</taxon>
        <taxon>Propionibacteriales</taxon>
        <taxon>Propionibacteriaceae</taxon>
        <taxon>Cutibacterium</taxon>
    </lineage>
</organism>
<dbReference type="EMBL" id="AFUN01000007">
    <property type="protein sequence ID" value="EGR97513.1"/>
    <property type="molecule type" value="Genomic_DNA"/>
</dbReference>
<dbReference type="PATRIC" id="fig|1051006.4.peg.768"/>